<organism evidence="2 3">
    <name type="scientific">Agromyces larvae</name>
    <dbReference type="NCBI Taxonomy" id="2929802"/>
    <lineage>
        <taxon>Bacteria</taxon>
        <taxon>Bacillati</taxon>
        <taxon>Actinomycetota</taxon>
        <taxon>Actinomycetes</taxon>
        <taxon>Micrococcales</taxon>
        <taxon>Microbacteriaceae</taxon>
        <taxon>Agromyces</taxon>
    </lineage>
</organism>
<feature type="transmembrane region" description="Helical" evidence="1">
    <location>
        <begin position="236"/>
        <end position="254"/>
    </location>
</feature>
<dbReference type="Proteomes" id="UP000832097">
    <property type="component" value="Chromosome"/>
</dbReference>
<reference evidence="2 3" key="1">
    <citation type="submission" date="2022-03" db="EMBL/GenBank/DDBJ databases">
        <title>Mucilaginibacter sp. isolated from the gut of Protaetia brevitarsis seulensis larvae.</title>
        <authorList>
            <person name="Won M."/>
            <person name="Kim S.-J."/>
            <person name="Kwon S.-W."/>
        </authorList>
    </citation>
    <scope>NUCLEOTIDE SEQUENCE [LARGE SCALE GENOMIC DNA]</scope>
    <source>
        <strain evidence="2 3">CFWR-12</strain>
    </source>
</reference>
<keyword evidence="3" id="KW-1185">Reference proteome</keyword>
<dbReference type="PANTHER" id="PTHR36844">
    <property type="entry name" value="PROTEASE PRSW"/>
    <property type="match status" value="1"/>
</dbReference>
<protein>
    <submittedName>
        <fullName evidence="2">PrsW family intramembrane metalloprotease</fullName>
    </submittedName>
</protein>
<proteinExistence type="predicted"/>
<feature type="transmembrane region" description="Helical" evidence="1">
    <location>
        <begin position="266"/>
        <end position="287"/>
    </location>
</feature>
<evidence type="ECO:0000256" key="1">
    <source>
        <dbReference type="SAM" id="Phobius"/>
    </source>
</evidence>
<dbReference type="PANTHER" id="PTHR36844:SF1">
    <property type="entry name" value="PROTEASE PRSW"/>
    <property type="match status" value="1"/>
</dbReference>
<evidence type="ECO:0000313" key="3">
    <source>
        <dbReference type="Proteomes" id="UP000832097"/>
    </source>
</evidence>
<keyword evidence="1" id="KW-0472">Membrane</keyword>
<dbReference type="RefSeq" id="WP_243556691.1">
    <property type="nucleotide sequence ID" value="NZ_CP094528.1"/>
</dbReference>
<dbReference type="InterPro" id="IPR026898">
    <property type="entry name" value="PrsW"/>
</dbReference>
<feature type="transmembrane region" description="Helical" evidence="1">
    <location>
        <begin position="200"/>
        <end position="224"/>
    </location>
</feature>
<dbReference type="EMBL" id="CP094528">
    <property type="protein sequence ID" value="UOE44691.1"/>
    <property type="molecule type" value="Genomic_DNA"/>
</dbReference>
<evidence type="ECO:0000313" key="2">
    <source>
        <dbReference type="EMBL" id="UOE44691.1"/>
    </source>
</evidence>
<gene>
    <name evidence="2" type="ORF">MTO99_02540</name>
</gene>
<dbReference type="Pfam" id="PF13367">
    <property type="entry name" value="PrsW-protease"/>
    <property type="match status" value="1"/>
</dbReference>
<keyword evidence="1" id="KW-1133">Transmembrane helix</keyword>
<name>A0ABY4BZM2_9MICO</name>
<keyword evidence="2" id="KW-0645">Protease</keyword>
<feature type="transmembrane region" description="Helical" evidence="1">
    <location>
        <begin position="29"/>
        <end position="53"/>
    </location>
</feature>
<feature type="transmembrane region" description="Helical" evidence="1">
    <location>
        <begin position="90"/>
        <end position="110"/>
    </location>
</feature>
<dbReference type="GO" id="GO:0008237">
    <property type="term" value="F:metallopeptidase activity"/>
    <property type="evidence" value="ECO:0007669"/>
    <property type="project" value="UniProtKB-KW"/>
</dbReference>
<feature type="transmembrane region" description="Helical" evidence="1">
    <location>
        <begin position="59"/>
        <end position="78"/>
    </location>
</feature>
<keyword evidence="1" id="KW-0812">Transmembrane</keyword>
<feature type="transmembrane region" description="Helical" evidence="1">
    <location>
        <begin position="130"/>
        <end position="155"/>
    </location>
</feature>
<keyword evidence="2" id="KW-0482">Metalloprotease</keyword>
<feature type="transmembrane region" description="Helical" evidence="1">
    <location>
        <begin position="167"/>
        <end position="188"/>
    </location>
</feature>
<keyword evidence="2" id="KW-0378">Hydrolase</keyword>
<accession>A0ABY4BZM2</accession>
<sequence>MSFPTASPQPTPQPIPPARQPVARARRAGFVLAVVGIAIGALALLLVAAYLIAALGVPTLAIGSLLALVPLVIVLLAVRWVDRWEPEPRWALWFAFLWGAGVSVALALLVDLGVQVAVAFATPGGATDEAVQAVVQAPLVEELAKGLGVLLVFAFSRSHFDGPVDGLVYAATVAAGFAFTENVLYFGAAMAEGGAGELGVLFVVRGLFSPFAHVLFTACTGLMIGIGARRGATVGIIGWFALGLVGAIGLHALWNGSLAFAGEGAIGLYFTVQVPIFVGAIVLTVLLRGQEARLTRARLAEYAAAGWLSPGEVDVLATPAGRRQAMAWARMQRPPRTREVRALIADATALAFNRQMLVSGRTDVRHAIDERVLLERLSERRAALMR</sequence>